<feature type="transmembrane region" description="Helical" evidence="1">
    <location>
        <begin position="32"/>
        <end position="49"/>
    </location>
</feature>
<evidence type="ECO:0000313" key="2">
    <source>
        <dbReference type="EMBL" id="EKN66954.1"/>
    </source>
</evidence>
<dbReference type="STRING" id="1117379.BABA_13737"/>
<feature type="transmembrane region" description="Helical" evidence="1">
    <location>
        <begin position="361"/>
        <end position="390"/>
    </location>
</feature>
<dbReference type="EMBL" id="AJLS01000097">
    <property type="protein sequence ID" value="EKN66954.1"/>
    <property type="molecule type" value="Genomic_DNA"/>
</dbReference>
<feature type="transmembrane region" description="Helical" evidence="1">
    <location>
        <begin position="90"/>
        <end position="109"/>
    </location>
</feature>
<sequence>MRKITNLLLVILGNLLAIGYVLKLIFNLHHRVDLVFAAISILLLLITFFKSGRTFSIIAGVFLSLGFWILISNHISFAEYWRYFGTSTNILTLLIVAPLFSIPIKLGAYNRTVEVIFRNRVYRPNHVHGLLSFFTFLLSSLMSMAAIAVSHSIFHNLTRKFPKTISERIEFSSYARGNALALVWSPVGVTVGAAISGTHSNPGLVIGVSLTFAVFIILIDYMMVSTFMKKSKEQLAVFSGPSVHPEPISLKHWISIMTIALVIILFVTATLVLHHLWRLNIIDIVILLIILFSVIWSLILKKTRRLIVQLKLKMTQGISVLSSQLLLFISVGFFTQVFINVGHLDQLALIIENLQHKLGPFIIIFIVLIAASGIQLGLSPALIAVLMVETIPFDALHIRPEWFAFAVAAGALSLAAASPFSVTVNSVSPVLQRIQTDISKKNYGFSIMMLCMVNIWVLILQYLFP</sequence>
<evidence type="ECO:0000313" key="3">
    <source>
        <dbReference type="Proteomes" id="UP000006316"/>
    </source>
</evidence>
<dbReference type="Proteomes" id="UP000006316">
    <property type="component" value="Unassembled WGS sequence"/>
</dbReference>
<gene>
    <name evidence="2" type="ORF">BABA_13737</name>
</gene>
<reference evidence="2 3" key="1">
    <citation type="journal article" date="2012" name="Front. Microbiol.">
        <title>Redundancy and modularity in membrane-associated dissimilatory nitrate reduction in Bacillus.</title>
        <authorList>
            <person name="Heylen K."/>
            <person name="Keltjens J."/>
        </authorList>
    </citation>
    <scope>NUCLEOTIDE SEQUENCE [LARGE SCALE GENOMIC DNA]</scope>
    <source>
        <strain evidence="3">LMG 21833T</strain>
    </source>
</reference>
<dbReference type="PATRIC" id="fig|1117379.3.peg.2835"/>
<dbReference type="eggNOG" id="COG3069">
    <property type="taxonomic scope" value="Bacteria"/>
</dbReference>
<keyword evidence="3" id="KW-1185">Reference proteome</keyword>
<accession>K6DF69</accession>
<keyword evidence="1" id="KW-0472">Membrane</keyword>
<protein>
    <submittedName>
        <fullName evidence="2">Uncharacterized protein</fullName>
    </submittedName>
</protein>
<dbReference type="RefSeq" id="WP_007085746.1">
    <property type="nucleotide sequence ID" value="NZ_AJLS01000097.1"/>
</dbReference>
<feature type="transmembrane region" description="Helical" evidence="1">
    <location>
        <begin position="55"/>
        <end position="78"/>
    </location>
</feature>
<feature type="transmembrane region" description="Helical" evidence="1">
    <location>
        <begin position="129"/>
        <end position="154"/>
    </location>
</feature>
<feature type="transmembrane region" description="Helical" evidence="1">
    <location>
        <begin position="320"/>
        <end position="341"/>
    </location>
</feature>
<name>K6DF69_9BACI</name>
<keyword evidence="1" id="KW-0812">Transmembrane</keyword>
<comment type="caution">
    <text evidence="2">The sequence shown here is derived from an EMBL/GenBank/DDBJ whole genome shotgun (WGS) entry which is preliminary data.</text>
</comment>
<feature type="transmembrane region" description="Helical" evidence="1">
    <location>
        <begin position="6"/>
        <end position="25"/>
    </location>
</feature>
<keyword evidence="1" id="KW-1133">Transmembrane helix</keyword>
<evidence type="ECO:0000256" key="1">
    <source>
        <dbReference type="SAM" id="Phobius"/>
    </source>
</evidence>
<proteinExistence type="predicted"/>
<feature type="transmembrane region" description="Helical" evidence="1">
    <location>
        <begin position="402"/>
        <end position="423"/>
    </location>
</feature>
<feature type="transmembrane region" description="Helical" evidence="1">
    <location>
        <begin position="279"/>
        <end position="299"/>
    </location>
</feature>
<feature type="transmembrane region" description="Helical" evidence="1">
    <location>
        <begin position="253"/>
        <end position="273"/>
    </location>
</feature>
<organism evidence="2 3">
    <name type="scientific">Neobacillus bataviensis LMG 21833</name>
    <dbReference type="NCBI Taxonomy" id="1117379"/>
    <lineage>
        <taxon>Bacteria</taxon>
        <taxon>Bacillati</taxon>
        <taxon>Bacillota</taxon>
        <taxon>Bacilli</taxon>
        <taxon>Bacillales</taxon>
        <taxon>Bacillaceae</taxon>
        <taxon>Neobacillus</taxon>
    </lineage>
</organism>
<feature type="transmembrane region" description="Helical" evidence="1">
    <location>
        <begin position="443"/>
        <end position="464"/>
    </location>
</feature>
<dbReference type="AlphaFoldDB" id="K6DF69"/>
<dbReference type="OrthoDB" id="2960907at2"/>
<feature type="transmembrane region" description="Helical" evidence="1">
    <location>
        <begin position="203"/>
        <end position="224"/>
    </location>
</feature>
<feature type="transmembrane region" description="Helical" evidence="1">
    <location>
        <begin position="175"/>
        <end position="197"/>
    </location>
</feature>